<protein>
    <submittedName>
        <fullName evidence="2">Uncharacterized protein</fullName>
    </submittedName>
</protein>
<keyword evidence="1" id="KW-1133">Transmembrane helix</keyword>
<evidence type="ECO:0000313" key="2">
    <source>
        <dbReference type="EMBL" id="RIA84623.1"/>
    </source>
</evidence>
<name>A0A397SEG4_9GLOM</name>
<evidence type="ECO:0000313" key="3">
    <source>
        <dbReference type="Proteomes" id="UP000265703"/>
    </source>
</evidence>
<feature type="transmembrane region" description="Helical" evidence="1">
    <location>
        <begin position="5"/>
        <end position="21"/>
    </location>
</feature>
<gene>
    <name evidence="2" type="ORF">C1645_783729</name>
</gene>
<keyword evidence="1" id="KW-0812">Transmembrane</keyword>
<dbReference type="Proteomes" id="UP000265703">
    <property type="component" value="Unassembled WGS sequence"/>
</dbReference>
<reference evidence="2 3" key="1">
    <citation type="submission" date="2018-06" db="EMBL/GenBank/DDBJ databases">
        <title>Comparative genomics reveals the genomic features of Rhizophagus irregularis, R. cerebriforme, R. diaphanum and Gigaspora rosea, and their symbiotic lifestyle signature.</title>
        <authorList>
            <person name="Morin E."/>
            <person name="San Clemente H."/>
            <person name="Chen E.C.H."/>
            <person name="De La Providencia I."/>
            <person name="Hainaut M."/>
            <person name="Kuo A."/>
            <person name="Kohler A."/>
            <person name="Murat C."/>
            <person name="Tang N."/>
            <person name="Roy S."/>
            <person name="Loubradou J."/>
            <person name="Henrissat B."/>
            <person name="Grigoriev I.V."/>
            <person name="Corradi N."/>
            <person name="Roux C."/>
            <person name="Martin F.M."/>
        </authorList>
    </citation>
    <scope>NUCLEOTIDE SEQUENCE [LARGE SCALE GENOMIC DNA]</scope>
    <source>
        <strain evidence="2 3">DAOM 227022</strain>
    </source>
</reference>
<evidence type="ECO:0000256" key="1">
    <source>
        <dbReference type="SAM" id="Phobius"/>
    </source>
</evidence>
<feature type="transmembrane region" description="Helical" evidence="1">
    <location>
        <begin position="27"/>
        <end position="47"/>
    </location>
</feature>
<comment type="caution">
    <text evidence="2">The sequence shown here is derived from an EMBL/GenBank/DDBJ whole genome shotgun (WGS) entry which is preliminary data.</text>
</comment>
<accession>A0A397SEG4</accession>
<keyword evidence="1" id="KW-0472">Membrane</keyword>
<keyword evidence="3" id="KW-1185">Reference proteome</keyword>
<proteinExistence type="predicted"/>
<sequence>MYFIIILNPFIIYFPLILLFRPVEQAYFISFETSLFFPLNHALYFIFFHERKVHKNPIRYFITNTNHKHNQKLSSFFFVIELKKKIKINL</sequence>
<organism evidence="2 3">
    <name type="scientific">Glomus cerebriforme</name>
    <dbReference type="NCBI Taxonomy" id="658196"/>
    <lineage>
        <taxon>Eukaryota</taxon>
        <taxon>Fungi</taxon>
        <taxon>Fungi incertae sedis</taxon>
        <taxon>Mucoromycota</taxon>
        <taxon>Glomeromycotina</taxon>
        <taxon>Glomeromycetes</taxon>
        <taxon>Glomerales</taxon>
        <taxon>Glomeraceae</taxon>
        <taxon>Glomus</taxon>
    </lineage>
</organism>
<feature type="non-terminal residue" evidence="2">
    <location>
        <position position="90"/>
    </location>
</feature>
<dbReference type="EMBL" id="QKYT01000479">
    <property type="protein sequence ID" value="RIA84623.1"/>
    <property type="molecule type" value="Genomic_DNA"/>
</dbReference>
<dbReference type="AlphaFoldDB" id="A0A397SEG4"/>